<dbReference type="InterPro" id="IPR000182">
    <property type="entry name" value="GNAT_dom"/>
</dbReference>
<keyword evidence="2" id="KW-1277">Toxin-antitoxin system</keyword>
<dbReference type="AlphaFoldDB" id="A0A8H9G1F9"/>
<dbReference type="Gene3D" id="3.40.630.30">
    <property type="match status" value="1"/>
</dbReference>
<dbReference type="GO" id="GO:0016747">
    <property type="term" value="F:acyltransferase activity, transferring groups other than amino-acyl groups"/>
    <property type="evidence" value="ECO:0007669"/>
    <property type="project" value="InterPro"/>
</dbReference>
<feature type="domain" description="N-acetyltransferase" evidence="6">
    <location>
        <begin position="40"/>
        <end position="142"/>
    </location>
</feature>
<organism evidence="7 8">
    <name type="scientific">Sphingobacterium cellulitidis</name>
    <dbReference type="NCBI Taxonomy" id="1768011"/>
    <lineage>
        <taxon>Bacteria</taxon>
        <taxon>Pseudomonadati</taxon>
        <taxon>Bacteroidota</taxon>
        <taxon>Sphingobacteriia</taxon>
        <taxon>Sphingobacteriales</taxon>
        <taxon>Sphingobacteriaceae</taxon>
        <taxon>Sphingobacterium</taxon>
    </lineage>
</organism>
<dbReference type="EMBL" id="BMKM01000003">
    <property type="protein sequence ID" value="GGE20281.1"/>
    <property type="molecule type" value="Genomic_DNA"/>
</dbReference>
<dbReference type="Proteomes" id="UP000614460">
    <property type="component" value="Unassembled WGS sequence"/>
</dbReference>
<evidence type="ECO:0000256" key="4">
    <source>
        <dbReference type="ARBA" id="ARBA00023315"/>
    </source>
</evidence>
<accession>A0A8H9G1F9</accession>
<reference evidence="7" key="1">
    <citation type="journal article" date="2014" name="Int. J. Syst. Evol. Microbiol.">
        <title>Complete genome sequence of Corynebacterium casei LMG S-19264T (=DSM 44701T), isolated from a smear-ripened cheese.</title>
        <authorList>
            <consortium name="US DOE Joint Genome Institute (JGI-PGF)"/>
            <person name="Walter F."/>
            <person name="Albersmeier A."/>
            <person name="Kalinowski J."/>
            <person name="Ruckert C."/>
        </authorList>
    </citation>
    <scope>NUCLEOTIDE SEQUENCE</scope>
    <source>
        <strain evidence="7">CGMCC 1.15966</strain>
    </source>
</reference>
<keyword evidence="4" id="KW-0012">Acyltransferase</keyword>
<sequence>MTLKVLEKKHNRKGFSCGVVELDNYIKQYVSQDVKRKLAVCYVLEDEHEDVIAYYTLSASSVDLNDIPDDLKSSLKYAEIPVVIIGRLAVHVDYQGNKLGQILLIDALKRIIEISALVGNHAVVVDPISKSAEKFYTKFGFIQLKDSKRMFLPLKTVATLFEKE</sequence>
<proteinExistence type="predicted"/>
<dbReference type="RefSeq" id="WP_182498523.1">
    <property type="nucleotide sequence ID" value="NZ_BMKM01000003.1"/>
</dbReference>
<evidence type="ECO:0000256" key="2">
    <source>
        <dbReference type="ARBA" id="ARBA00022649"/>
    </source>
</evidence>
<dbReference type="SUPFAM" id="SSF55729">
    <property type="entry name" value="Acyl-CoA N-acyltransferases (Nat)"/>
    <property type="match status" value="1"/>
</dbReference>
<evidence type="ECO:0000313" key="8">
    <source>
        <dbReference type="Proteomes" id="UP000614460"/>
    </source>
</evidence>
<evidence type="ECO:0000256" key="1">
    <source>
        <dbReference type="ARBA" id="ARBA00022491"/>
    </source>
</evidence>
<evidence type="ECO:0000256" key="3">
    <source>
        <dbReference type="ARBA" id="ARBA00022679"/>
    </source>
</evidence>
<reference evidence="7" key="2">
    <citation type="submission" date="2020-09" db="EMBL/GenBank/DDBJ databases">
        <authorList>
            <person name="Sun Q."/>
            <person name="Zhou Y."/>
        </authorList>
    </citation>
    <scope>NUCLEOTIDE SEQUENCE</scope>
    <source>
        <strain evidence="7">CGMCC 1.15966</strain>
    </source>
</reference>
<evidence type="ECO:0000259" key="6">
    <source>
        <dbReference type="Pfam" id="PF13508"/>
    </source>
</evidence>
<gene>
    <name evidence="7" type="ORF">GCM10011516_17390</name>
</gene>
<dbReference type="Pfam" id="PF13508">
    <property type="entry name" value="Acetyltransf_7"/>
    <property type="match status" value="1"/>
</dbReference>
<comment type="caution">
    <text evidence="7">The sequence shown here is derived from an EMBL/GenBank/DDBJ whole genome shotgun (WGS) entry which is preliminary data.</text>
</comment>
<dbReference type="PANTHER" id="PTHR36449">
    <property type="entry name" value="ACETYLTRANSFERASE-RELATED"/>
    <property type="match status" value="1"/>
</dbReference>
<keyword evidence="8" id="KW-1185">Reference proteome</keyword>
<comment type="catalytic activity">
    <reaction evidence="5">
        <text>glycyl-tRNA(Gly) + acetyl-CoA = N-acetylglycyl-tRNA(Gly) + CoA + H(+)</text>
        <dbReference type="Rhea" id="RHEA:81867"/>
        <dbReference type="Rhea" id="RHEA-COMP:9683"/>
        <dbReference type="Rhea" id="RHEA-COMP:19766"/>
        <dbReference type="ChEBI" id="CHEBI:15378"/>
        <dbReference type="ChEBI" id="CHEBI:57287"/>
        <dbReference type="ChEBI" id="CHEBI:57288"/>
        <dbReference type="ChEBI" id="CHEBI:78522"/>
        <dbReference type="ChEBI" id="CHEBI:232036"/>
    </reaction>
</comment>
<dbReference type="InterPro" id="IPR016181">
    <property type="entry name" value="Acyl_CoA_acyltransferase"/>
</dbReference>
<evidence type="ECO:0000313" key="7">
    <source>
        <dbReference type="EMBL" id="GGE20281.1"/>
    </source>
</evidence>
<name>A0A8H9G1F9_9SPHI</name>
<protein>
    <submittedName>
        <fullName evidence="7">GCN5 family acetyltransferase</fullName>
    </submittedName>
</protein>
<keyword evidence="3" id="KW-0808">Transferase</keyword>
<dbReference type="PANTHER" id="PTHR36449:SF1">
    <property type="entry name" value="ACETYLTRANSFERASE"/>
    <property type="match status" value="1"/>
</dbReference>
<keyword evidence="1" id="KW-0678">Repressor</keyword>
<evidence type="ECO:0000256" key="5">
    <source>
        <dbReference type="ARBA" id="ARBA00049880"/>
    </source>
</evidence>